<sequence length="410" mass="44662">MEKKDVVIIGGGPAGLAAALELHRRGIRDMVILENEEELGGILRQCIHDGFGLGRFGENLSGPEYARRFVEDVKEKNIPFITNATVMQLTKDKTVTAVTREGRLVYQAKAVILAMGCRERSRGALGIPGERPAGVFTAGTAQAYMNLYNRMPAKEVVILGSGDIGMIMARRLTLEGAHVQAVFEIMPHPSGLPRNIVQCLDDYDIPLYLSHTVTAIHGDRRLTGVTVAQVDEKLKPIPGTEKEYSCDTLILSVGLIPENDLALEAGIEMDPHTKGAVVDEHLQTRIPGIFAAGNVLHVHDLVDCVSLEAEQLAQSAADYLTEKGIPQCGLEVRPGQGIGHVIPQFISGKNDFNLSLRVRDHYRKCRITIRQNGCLIAEKKLPKAIPAEMIQFKVSAAGIQDQGVLEVTAE</sequence>
<gene>
    <name evidence="3" type="ORF">H9Q79_17675</name>
</gene>
<dbReference type="PANTHER" id="PTHR42949:SF3">
    <property type="entry name" value="ANAEROBIC GLYCEROL-3-PHOSPHATE DEHYDROGENASE SUBUNIT B"/>
    <property type="match status" value="1"/>
</dbReference>
<reference evidence="3 4" key="1">
    <citation type="submission" date="2020-08" db="EMBL/GenBank/DDBJ databases">
        <authorList>
            <person name="Liu C."/>
            <person name="Sun Q."/>
        </authorList>
    </citation>
    <scope>NUCLEOTIDE SEQUENCE [LARGE SCALE GENOMIC DNA]</scope>
    <source>
        <strain evidence="3 4">NSJ-29</strain>
    </source>
</reference>
<dbReference type="Pfam" id="PF07992">
    <property type="entry name" value="Pyr_redox_2"/>
    <property type="match status" value="1"/>
</dbReference>
<evidence type="ECO:0000259" key="2">
    <source>
        <dbReference type="Pfam" id="PF07992"/>
    </source>
</evidence>
<dbReference type="AlphaFoldDB" id="A0A7G9GCW9"/>
<proteinExistence type="predicted"/>
<evidence type="ECO:0000313" key="3">
    <source>
        <dbReference type="EMBL" id="QNM08651.1"/>
    </source>
</evidence>
<feature type="domain" description="FAD/NAD(P)-binding" evidence="2">
    <location>
        <begin position="4"/>
        <end position="297"/>
    </location>
</feature>
<dbReference type="InterPro" id="IPR051691">
    <property type="entry name" value="Metab_Enz_Cyan_OpOx_G3PDH"/>
</dbReference>
<dbReference type="PANTHER" id="PTHR42949">
    <property type="entry name" value="ANAEROBIC GLYCEROL-3-PHOSPHATE DEHYDROGENASE SUBUNIT B"/>
    <property type="match status" value="1"/>
</dbReference>
<keyword evidence="1" id="KW-0560">Oxidoreductase</keyword>
<dbReference type="PRINTS" id="PR00469">
    <property type="entry name" value="PNDRDTASEII"/>
</dbReference>
<dbReference type="SUPFAM" id="SSF51905">
    <property type="entry name" value="FAD/NAD(P)-binding domain"/>
    <property type="match status" value="1"/>
</dbReference>
<dbReference type="RefSeq" id="WP_118644618.1">
    <property type="nucleotide sequence ID" value="NZ_CP060635.1"/>
</dbReference>
<evidence type="ECO:0000313" key="4">
    <source>
        <dbReference type="Proteomes" id="UP000515860"/>
    </source>
</evidence>
<protein>
    <submittedName>
        <fullName evidence="3">FAD-dependent oxidoreductase</fullName>
    </submittedName>
</protein>
<dbReference type="EMBL" id="CP060635">
    <property type="protein sequence ID" value="QNM08651.1"/>
    <property type="molecule type" value="Genomic_DNA"/>
</dbReference>
<dbReference type="Gene3D" id="3.50.50.60">
    <property type="entry name" value="FAD/NAD(P)-binding domain"/>
    <property type="match status" value="2"/>
</dbReference>
<dbReference type="PRINTS" id="PR00368">
    <property type="entry name" value="FADPNR"/>
</dbReference>
<dbReference type="InterPro" id="IPR036188">
    <property type="entry name" value="FAD/NAD-bd_sf"/>
</dbReference>
<dbReference type="InterPro" id="IPR023753">
    <property type="entry name" value="FAD/NAD-binding_dom"/>
</dbReference>
<dbReference type="GO" id="GO:0016491">
    <property type="term" value="F:oxidoreductase activity"/>
    <property type="evidence" value="ECO:0007669"/>
    <property type="project" value="UniProtKB-KW"/>
</dbReference>
<name>A0A7G9GCW9_9FIRM</name>
<accession>A0A7G9GCW9</accession>
<organism evidence="3 4">
    <name type="scientific">Wansuia hejianensis</name>
    <dbReference type="NCBI Taxonomy" id="2763667"/>
    <lineage>
        <taxon>Bacteria</taxon>
        <taxon>Bacillati</taxon>
        <taxon>Bacillota</taxon>
        <taxon>Clostridia</taxon>
        <taxon>Lachnospirales</taxon>
        <taxon>Lachnospiraceae</taxon>
        <taxon>Wansuia</taxon>
    </lineage>
</organism>
<keyword evidence="4" id="KW-1185">Reference proteome</keyword>
<dbReference type="KEGG" id="whj:H9Q79_17675"/>
<dbReference type="Proteomes" id="UP000515860">
    <property type="component" value="Chromosome"/>
</dbReference>
<evidence type="ECO:0000256" key="1">
    <source>
        <dbReference type="ARBA" id="ARBA00023002"/>
    </source>
</evidence>